<proteinExistence type="predicted"/>
<evidence type="ECO:0000256" key="1">
    <source>
        <dbReference type="ARBA" id="ARBA00023012"/>
    </source>
</evidence>
<dbReference type="Pfam" id="PF01627">
    <property type="entry name" value="Hpt"/>
    <property type="match status" value="1"/>
</dbReference>
<dbReference type="Proteomes" id="UP000077098">
    <property type="component" value="Unassembled WGS sequence"/>
</dbReference>
<sequence>MAAVSIVFEAPDNYGSMPAASQKPIDFDHLSRQTMGDKDLEIEVLQLFSRNARAALHEMIGADDKSVIATAHRLKGSAQSVGASAVSAAATSVEEKGNDSAAIAKLAAAIVEAENFILKLCR</sequence>
<evidence type="ECO:0000313" key="4">
    <source>
        <dbReference type="EMBL" id="OAE37443.1"/>
    </source>
</evidence>
<evidence type="ECO:0000259" key="3">
    <source>
        <dbReference type="PROSITE" id="PS50894"/>
    </source>
</evidence>
<keyword evidence="1" id="KW-0902">Two-component regulatory system</keyword>
<reference evidence="4 5" key="1">
    <citation type="submission" date="2016-05" db="EMBL/GenBank/DDBJ databases">
        <authorList>
            <person name="Lavstsen T."/>
            <person name="Jespersen J.S."/>
        </authorList>
    </citation>
    <scope>NUCLEOTIDE SEQUENCE [LARGE SCALE GENOMIC DNA]</scope>
    <source>
        <strain evidence="4 5">KCJ1736</strain>
    </source>
</reference>
<dbReference type="EMBL" id="LXPS01000039">
    <property type="protein sequence ID" value="OAE37443.1"/>
    <property type="molecule type" value="Genomic_DNA"/>
</dbReference>
<keyword evidence="2" id="KW-0597">Phosphoprotein</keyword>
<dbReference type="Gene3D" id="1.20.120.160">
    <property type="entry name" value="HPT domain"/>
    <property type="match status" value="1"/>
</dbReference>
<feature type="modified residue" description="Phosphohistidine" evidence="2">
    <location>
        <position position="72"/>
    </location>
</feature>
<gene>
    <name evidence="4" type="ORF">A7J57_07600</name>
</gene>
<dbReference type="InterPro" id="IPR036641">
    <property type="entry name" value="HPT_dom_sf"/>
</dbReference>
<dbReference type="GO" id="GO:0000160">
    <property type="term" value="P:phosphorelay signal transduction system"/>
    <property type="evidence" value="ECO:0007669"/>
    <property type="project" value="UniProtKB-KW"/>
</dbReference>
<evidence type="ECO:0000256" key="2">
    <source>
        <dbReference type="PROSITE-ProRule" id="PRU00110"/>
    </source>
</evidence>
<name>A0A176WVM5_AGRTU</name>
<organism evidence="4 5">
    <name type="scientific">Agrobacterium tumefaciens</name>
    <dbReference type="NCBI Taxonomy" id="358"/>
    <lineage>
        <taxon>Bacteria</taxon>
        <taxon>Pseudomonadati</taxon>
        <taxon>Pseudomonadota</taxon>
        <taxon>Alphaproteobacteria</taxon>
        <taxon>Hyphomicrobiales</taxon>
        <taxon>Rhizobiaceae</taxon>
        <taxon>Rhizobium/Agrobacterium group</taxon>
        <taxon>Agrobacterium</taxon>
        <taxon>Agrobacterium tumefaciens complex</taxon>
    </lineage>
</organism>
<dbReference type="RefSeq" id="WP_063951138.1">
    <property type="nucleotide sequence ID" value="NZ_LXPS01000039.1"/>
</dbReference>
<dbReference type="InterPro" id="IPR008207">
    <property type="entry name" value="Sig_transdc_His_kin_Hpt_dom"/>
</dbReference>
<dbReference type="GO" id="GO:0004672">
    <property type="term" value="F:protein kinase activity"/>
    <property type="evidence" value="ECO:0007669"/>
    <property type="project" value="UniProtKB-ARBA"/>
</dbReference>
<dbReference type="SUPFAM" id="SSF47226">
    <property type="entry name" value="Histidine-containing phosphotransfer domain, HPT domain"/>
    <property type="match status" value="1"/>
</dbReference>
<dbReference type="PROSITE" id="PS50894">
    <property type="entry name" value="HPT"/>
    <property type="match status" value="1"/>
</dbReference>
<dbReference type="AlphaFoldDB" id="A0A176WVM5"/>
<comment type="caution">
    <text evidence="4">The sequence shown here is derived from an EMBL/GenBank/DDBJ whole genome shotgun (WGS) entry which is preliminary data.</text>
</comment>
<accession>A0A176WVM5</accession>
<evidence type="ECO:0000313" key="5">
    <source>
        <dbReference type="Proteomes" id="UP000077098"/>
    </source>
</evidence>
<feature type="domain" description="HPt" evidence="3">
    <location>
        <begin position="33"/>
        <end position="122"/>
    </location>
</feature>
<protein>
    <submittedName>
        <fullName evidence="4">Transcriptional regulator</fullName>
    </submittedName>
</protein>